<feature type="region of interest" description="Disordered" evidence="1">
    <location>
        <begin position="419"/>
        <end position="447"/>
    </location>
</feature>
<keyword evidence="2" id="KW-0732">Signal</keyword>
<sequence length="447" mass="50535">MRSTWYRLLLILVFSCSDAGSSDNFEKYYVGYAEQFTLSAAGENFNEATNEPKRSMKIGADRDRKQAKDTVVLKTNQEKGLTVSSEISKLQPFGNEIRKYPGFLHSNEFIRSGTDAKRPPFDSGRLKSKRAVTPNYSISSDKYHVNISCHVFFKRSCALPDAAFVFKQLAFNDIEETTANWAGTEDLMELLTFQESDVQNGITAKAVHKSLKEKHRVINVDDEESKCIVKDALAFESSRVTKIWGEHGRGGPVVAGDSSPLREEIDPARALRRRRSPHWSQYKQVIFDTGRLMTKYAKKSRANLGKYIEKIEAEESNGTKLLGERKRCGSQNGDCTPFPHKGHWCHYHYKNHKDRKTHYFRHNKTAKPTKLPHCSSSTTATSKGITIITTKDDELLEVSPKDAVTPKMRNATTVEDVEGLPRKTGNQSRKIDLQHKINSSSSESAFE</sequence>
<evidence type="ECO:0000313" key="3">
    <source>
        <dbReference type="EMBL" id="JAG56145.1"/>
    </source>
</evidence>
<dbReference type="EMBL" id="GBRD01009679">
    <property type="protein sequence ID" value="JAG56145.1"/>
    <property type="molecule type" value="Transcribed_RNA"/>
</dbReference>
<evidence type="ECO:0000256" key="1">
    <source>
        <dbReference type="SAM" id="MobiDB-lite"/>
    </source>
</evidence>
<reference evidence="3" key="1">
    <citation type="submission" date="2014-09" db="EMBL/GenBank/DDBJ databases">
        <authorList>
            <person name="Magalhaes I.L.F."/>
            <person name="Oliveira U."/>
            <person name="Santos F.R."/>
            <person name="Vidigal T.H.D.A."/>
            <person name="Brescovit A.D."/>
            <person name="Santos A.J."/>
        </authorList>
    </citation>
    <scope>NUCLEOTIDE SEQUENCE</scope>
</reference>
<proteinExistence type="predicted"/>
<feature type="compositionally biased region" description="Polar residues" evidence="1">
    <location>
        <begin position="436"/>
        <end position="447"/>
    </location>
</feature>
<protein>
    <submittedName>
        <fullName evidence="3">Uncharacterized protein</fullName>
    </submittedName>
</protein>
<dbReference type="AlphaFoldDB" id="A0A0K8STG4"/>
<feature type="signal peptide" evidence="2">
    <location>
        <begin position="1"/>
        <end position="19"/>
    </location>
</feature>
<name>A0A0K8STG4_LYGHE</name>
<evidence type="ECO:0000256" key="2">
    <source>
        <dbReference type="SAM" id="SignalP"/>
    </source>
</evidence>
<organism evidence="3">
    <name type="scientific">Lygus hesperus</name>
    <name type="common">Western plant bug</name>
    <dbReference type="NCBI Taxonomy" id="30085"/>
    <lineage>
        <taxon>Eukaryota</taxon>
        <taxon>Metazoa</taxon>
        <taxon>Ecdysozoa</taxon>
        <taxon>Arthropoda</taxon>
        <taxon>Hexapoda</taxon>
        <taxon>Insecta</taxon>
        <taxon>Pterygota</taxon>
        <taxon>Neoptera</taxon>
        <taxon>Paraneoptera</taxon>
        <taxon>Hemiptera</taxon>
        <taxon>Heteroptera</taxon>
        <taxon>Panheteroptera</taxon>
        <taxon>Cimicomorpha</taxon>
        <taxon>Miridae</taxon>
        <taxon>Mirini</taxon>
        <taxon>Lygus</taxon>
    </lineage>
</organism>
<feature type="chain" id="PRO_5005519595" evidence="2">
    <location>
        <begin position="20"/>
        <end position="447"/>
    </location>
</feature>
<accession>A0A0K8STG4</accession>